<dbReference type="InterPro" id="IPR022617">
    <property type="entry name" value="Rad60/SUMO-like_dom"/>
</dbReference>
<dbReference type="Pfam" id="PF11976">
    <property type="entry name" value="Rad60-SLD"/>
    <property type="match status" value="1"/>
</dbReference>
<name>A0A6J1AUN0_9ROSI</name>
<dbReference type="OrthoDB" id="442921at2759"/>
<dbReference type="SUPFAM" id="SSF54236">
    <property type="entry name" value="Ubiquitin-like"/>
    <property type="match status" value="1"/>
</dbReference>
<feature type="domain" description="Rad60/SUMO-like" evidence="1">
    <location>
        <begin position="13"/>
        <end position="69"/>
    </location>
</feature>
<sequence>MESNRAGDQSSSISLIVISQDGNEVHVKIRRGPKIKKLLTAYCHRHFLNYNTVQFLIGGCPFADNKTPEVFDKSWIGRWG</sequence>
<evidence type="ECO:0000313" key="3">
    <source>
        <dbReference type="RefSeq" id="XP_021290645.1"/>
    </source>
</evidence>
<proteinExistence type="predicted"/>
<dbReference type="Gene3D" id="3.10.20.90">
    <property type="entry name" value="Phosphatidylinositol 3-kinase Catalytic Subunit, Chain A, domain 1"/>
    <property type="match status" value="1"/>
</dbReference>
<organism evidence="2 3">
    <name type="scientific">Herrania umbratica</name>
    <dbReference type="NCBI Taxonomy" id="108875"/>
    <lineage>
        <taxon>Eukaryota</taxon>
        <taxon>Viridiplantae</taxon>
        <taxon>Streptophyta</taxon>
        <taxon>Embryophyta</taxon>
        <taxon>Tracheophyta</taxon>
        <taxon>Spermatophyta</taxon>
        <taxon>Magnoliopsida</taxon>
        <taxon>eudicotyledons</taxon>
        <taxon>Gunneridae</taxon>
        <taxon>Pentapetalae</taxon>
        <taxon>rosids</taxon>
        <taxon>malvids</taxon>
        <taxon>Malvales</taxon>
        <taxon>Malvaceae</taxon>
        <taxon>Byttnerioideae</taxon>
        <taxon>Herrania</taxon>
    </lineage>
</organism>
<dbReference type="PANTHER" id="PTHR10562">
    <property type="entry name" value="SMALL UBIQUITIN-RELATED MODIFIER"/>
    <property type="match status" value="1"/>
</dbReference>
<gene>
    <name evidence="3" type="primary">LOC110421378</name>
</gene>
<evidence type="ECO:0000259" key="1">
    <source>
        <dbReference type="Pfam" id="PF11976"/>
    </source>
</evidence>
<dbReference type="AlphaFoldDB" id="A0A6J1AUN0"/>
<dbReference type="InterPro" id="IPR029071">
    <property type="entry name" value="Ubiquitin-like_domsf"/>
</dbReference>
<reference evidence="3" key="1">
    <citation type="submission" date="2025-08" db="UniProtKB">
        <authorList>
            <consortium name="RefSeq"/>
        </authorList>
    </citation>
    <scope>IDENTIFICATION</scope>
    <source>
        <tissue evidence="3">Leaf</tissue>
    </source>
</reference>
<accession>A0A6J1AUN0</accession>
<dbReference type="Proteomes" id="UP000504621">
    <property type="component" value="Unplaced"/>
</dbReference>
<protein>
    <submittedName>
        <fullName evidence="3">Small ubiquitin-related modifier 1-like</fullName>
    </submittedName>
</protein>
<dbReference type="RefSeq" id="XP_021290645.1">
    <property type="nucleotide sequence ID" value="XM_021434970.1"/>
</dbReference>
<keyword evidence="2" id="KW-1185">Reference proteome</keyword>
<dbReference type="GeneID" id="110421378"/>
<evidence type="ECO:0000313" key="2">
    <source>
        <dbReference type="Proteomes" id="UP000504621"/>
    </source>
</evidence>